<dbReference type="RefSeq" id="WP_166659132.1">
    <property type="nucleotide sequence ID" value="NZ_SNXZ01000002.1"/>
</dbReference>
<dbReference type="InterPro" id="IPR001851">
    <property type="entry name" value="ABC_transp_permease"/>
</dbReference>
<dbReference type="PANTHER" id="PTHR32196">
    <property type="entry name" value="ABC TRANSPORTER PERMEASE PROTEIN YPHD-RELATED-RELATED"/>
    <property type="match status" value="1"/>
</dbReference>
<keyword evidence="13" id="KW-1185">Reference proteome</keyword>
<evidence type="ECO:0000256" key="1">
    <source>
        <dbReference type="ARBA" id="ARBA00004651"/>
    </source>
</evidence>
<evidence type="ECO:0000313" key="12">
    <source>
        <dbReference type="EMBL" id="TDQ00593.1"/>
    </source>
</evidence>
<feature type="transmembrane region" description="Helical" evidence="11">
    <location>
        <begin position="60"/>
        <end position="79"/>
    </location>
</feature>
<name>A0A4R6SFZ7_LABRH</name>
<feature type="transmembrane region" description="Helical" evidence="11">
    <location>
        <begin position="110"/>
        <end position="134"/>
    </location>
</feature>
<reference evidence="12 13" key="1">
    <citation type="submission" date="2019-03" db="EMBL/GenBank/DDBJ databases">
        <title>Genomic Encyclopedia of Type Strains, Phase IV (KMG-IV): sequencing the most valuable type-strain genomes for metagenomic binning, comparative biology and taxonomic classification.</title>
        <authorList>
            <person name="Goeker M."/>
        </authorList>
    </citation>
    <scope>NUCLEOTIDE SEQUENCE [LARGE SCALE GENOMIC DNA]</scope>
    <source>
        <strain evidence="12 13">DSM 45361</strain>
    </source>
</reference>
<evidence type="ECO:0000256" key="5">
    <source>
        <dbReference type="ARBA" id="ARBA00022519"/>
    </source>
</evidence>
<dbReference type="CDD" id="cd06579">
    <property type="entry name" value="TM_PBP1_transp_AraH_like"/>
    <property type="match status" value="1"/>
</dbReference>
<dbReference type="EMBL" id="SNXZ01000002">
    <property type="protein sequence ID" value="TDQ00593.1"/>
    <property type="molecule type" value="Genomic_DNA"/>
</dbReference>
<keyword evidence="5" id="KW-0997">Cell inner membrane</keyword>
<dbReference type="AlphaFoldDB" id="A0A4R6SFZ7"/>
<feature type="transmembrane region" description="Helical" evidence="11">
    <location>
        <begin position="85"/>
        <end position="103"/>
    </location>
</feature>
<keyword evidence="4" id="KW-1003">Cell membrane</keyword>
<evidence type="ECO:0000256" key="3">
    <source>
        <dbReference type="ARBA" id="ARBA00022448"/>
    </source>
</evidence>
<feature type="transmembrane region" description="Helical" evidence="11">
    <location>
        <begin position="180"/>
        <end position="198"/>
    </location>
</feature>
<keyword evidence="3" id="KW-0813">Transport</keyword>
<keyword evidence="7 11" id="KW-1133">Transmembrane helix</keyword>
<evidence type="ECO:0000256" key="10">
    <source>
        <dbReference type="ARBA" id="ARBA00039382"/>
    </source>
</evidence>
<feature type="transmembrane region" description="Helical" evidence="11">
    <location>
        <begin position="231"/>
        <end position="252"/>
    </location>
</feature>
<proteinExistence type="predicted"/>
<accession>A0A4R6SFZ7</accession>
<dbReference type="PANTHER" id="PTHR32196:SF29">
    <property type="entry name" value="AUTOINDUCER 2 IMPORT SYSTEM PERMEASE PROTEIN LSRC"/>
    <property type="match status" value="1"/>
</dbReference>
<evidence type="ECO:0000256" key="6">
    <source>
        <dbReference type="ARBA" id="ARBA00022692"/>
    </source>
</evidence>
<keyword evidence="6 11" id="KW-0812">Transmembrane</keyword>
<evidence type="ECO:0000256" key="7">
    <source>
        <dbReference type="ARBA" id="ARBA00022989"/>
    </source>
</evidence>
<feature type="transmembrane region" description="Helical" evidence="11">
    <location>
        <begin position="286"/>
        <end position="306"/>
    </location>
</feature>
<dbReference type="Pfam" id="PF02653">
    <property type="entry name" value="BPD_transp_2"/>
    <property type="match status" value="1"/>
</dbReference>
<comment type="caution">
    <text evidence="12">The sequence shown here is derived from an EMBL/GenBank/DDBJ whole genome shotgun (WGS) entry which is preliminary data.</text>
</comment>
<comment type="subcellular location">
    <subcellularLocation>
        <location evidence="1">Cell membrane</location>
        <topology evidence="1">Multi-pass membrane protein</topology>
    </subcellularLocation>
</comment>
<sequence>MTAQVDVAAAEVPRRTAARRLATRIGRVRELGIVVALALVVVPTAIANPRFVQPQSIQDLLLNASIVALLAVGQTMVVVTRNVDLSVGSVLGLSAFLTAQLVADHPGLPIIAGIAFGVLVGAVCGVLNGAAVAVGNVPSLVVTLGTLYVFRGVDFALAHGRQINAANLPDALLELGSAKVVGIPVLVIVTLMVVLLAATHLRSYRSGRELYAIGSNPDAAVLAGIPVGRRVFGAFVLSGLIAGLAGSMWVARYGTVDAAAGTGLELQVVAAVVVGGVAIFGGSGTVVGAALGALLLGTITSCLVVLRIPAFWQQAISGALLLVAITVDRLLALRLSRALRRINAERGGDGG</sequence>
<comment type="function">
    <text evidence="9">Part of the ABC transporter complex LsrABCD involved in autoinducer 2 (AI-2) import. Probably responsible for the translocation of the substrate across the membrane.</text>
</comment>
<evidence type="ECO:0000256" key="2">
    <source>
        <dbReference type="ARBA" id="ARBA00011262"/>
    </source>
</evidence>
<evidence type="ECO:0000256" key="8">
    <source>
        <dbReference type="ARBA" id="ARBA00023136"/>
    </source>
</evidence>
<dbReference type="GO" id="GO:0005886">
    <property type="term" value="C:plasma membrane"/>
    <property type="evidence" value="ECO:0007669"/>
    <property type="project" value="UniProtKB-SubCell"/>
</dbReference>
<evidence type="ECO:0000256" key="9">
    <source>
        <dbReference type="ARBA" id="ARBA00025439"/>
    </source>
</evidence>
<feature type="transmembrane region" description="Helical" evidence="11">
    <location>
        <begin position="258"/>
        <end position="279"/>
    </location>
</feature>
<dbReference type="Proteomes" id="UP000295444">
    <property type="component" value="Unassembled WGS sequence"/>
</dbReference>
<gene>
    <name evidence="12" type="ORF">EV186_102454</name>
</gene>
<evidence type="ECO:0000256" key="4">
    <source>
        <dbReference type="ARBA" id="ARBA00022475"/>
    </source>
</evidence>
<comment type="subunit">
    <text evidence="2">The complex is composed of two ATP-binding proteins (LsrA), two transmembrane proteins (LsrC and LsrD) and a solute-binding protein (LsrB).</text>
</comment>
<dbReference type="GO" id="GO:0022857">
    <property type="term" value="F:transmembrane transporter activity"/>
    <property type="evidence" value="ECO:0007669"/>
    <property type="project" value="InterPro"/>
</dbReference>
<evidence type="ECO:0000256" key="11">
    <source>
        <dbReference type="SAM" id="Phobius"/>
    </source>
</evidence>
<organism evidence="12 13">
    <name type="scientific">Labedaea rhizosphaerae</name>
    <dbReference type="NCBI Taxonomy" id="598644"/>
    <lineage>
        <taxon>Bacteria</taxon>
        <taxon>Bacillati</taxon>
        <taxon>Actinomycetota</taxon>
        <taxon>Actinomycetes</taxon>
        <taxon>Pseudonocardiales</taxon>
        <taxon>Pseudonocardiaceae</taxon>
        <taxon>Labedaea</taxon>
    </lineage>
</organism>
<evidence type="ECO:0000313" key="13">
    <source>
        <dbReference type="Proteomes" id="UP000295444"/>
    </source>
</evidence>
<keyword evidence="8 11" id="KW-0472">Membrane</keyword>
<feature type="transmembrane region" description="Helical" evidence="11">
    <location>
        <begin position="31"/>
        <end position="48"/>
    </location>
</feature>
<feature type="transmembrane region" description="Helical" evidence="11">
    <location>
        <begin position="312"/>
        <end position="331"/>
    </location>
</feature>
<protein>
    <recommendedName>
        <fullName evidence="10">Autoinducer 2 import system permease protein LsrC</fullName>
    </recommendedName>
</protein>